<evidence type="ECO:0000313" key="2">
    <source>
        <dbReference type="EMBL" id="EQC30931.1"/>
    </source>
</evidence>
<dbReference type="OMA" id="MAVIQQM"/>
<evidence type="ECO:0000256" key="1">
    <source>
        <dbReference type="SAM" id="Phobius"/>
    </source>
</evidence>
<organism evidence="2 3">
    <name type="scientific">Saprolegnia diclina (strain VS20)</name>
    <dbReference type="NCBI Taxonomy" id="1156394"/>
    <lineage>
        <taxon>Eukaryota</taxon>
        <taxon>Sar</taxon>
        <taxon>Stramenopiles</taxon>
        <taxon>Oomycota</taxon>
        <taxon>Saprolegniomycetes</taxon>
        <taxon>Saprolegniales</taxon>
        <taxon>Saprolegniaceae</taxon>
        <taxon>Saprolegnia</taxon>
    </lineage>
</organism>
<dbReference type="RefSeq" id="XP_008615669.1">
    <property type="nucleotide sequence ID" value="XM_008617447.1"/>
</dbReference>
<dbReference type="EMBL" id="JH767172">
    <property type="protein sequence ID" value="EQC30931.1"/>
    <property type="molecule type" value="Genomic_DNA"/>
</dbReference>
<dbReference type="VEuPathDB" id="FungiDB:SDRG_11409"/>
<evidence type="ECO:0008006" key="4">
    <source>
        <dbReference type="Google" id="ProtNLM"/>
    </source>
</evidence>
<name>T0Q8J1_SAPDV</name>
<dbReference type="OrthoDB" id="71470at2759"/>
<evidence type="ECO:0000313" key="3">
    <source>
        <dbReference type="Proteomes" id="UP000030762"/>
    </source>
</evidence>
<feature type="transmembrane region" description="Helical" evidence="1">
    <location>
        <begin position="290"/>
        <end position="314"/>
    </location>
</feature>
<dbReference type="Proteomes" id="UP000030762">
    <property type="component" value="Unassembled WGS sequence"/>
</dbReference>
<dbReference type="GeneID" id="19952136"/>
<sequence length="544" mass="60889">MAKVADAGAFRVTRNRVAWLVSLASLINLSSTPLSAYISESFPWTLRPSFPETVFESDSDANLTRRLQRLYNSSTLPLGATYVVDGSTLAQVGRQTLHLGMEANLTLDKCISTYLLGLPGLIFYRPKQLQLVCTILSASNSSTVLDWAGACTVDVICAIPYGRSCLWLTPGDDIHNTSDAQVVTLTYASLPRPWVSWAWIKLVYRLATTLLVWHRLWHRYYVHVLALEATVRRCGHRHKPGAWTYEVLAGDPTAIVLLDPWIASAFYIDVWLSVTNLAMAVIQQMQSANFYIKVLSATYLSRTVWFAYWSLCLVSRLLKRYAIEHKFSEVDPTLLAIAVSVYGPVLTSLNGQVPFMVAFYQWSFAYFLPVSAQDDQVEVSLAILVYTLNIAILPVLYGFCAPLLRHCCCRASRRPNYSSYTYSNFKSRLVFDCFRLIPPGATALGGNVHQAIERDPHLKRCPTISLRATDCFLTVYCNGQRQETLRLSLLCCMDTQSIGDASTASSFPFNVLTLPPQAALLVPQTTQPLVYEIQRPNEPSAWCL</sequence>
<proteinExistence type="predicted"/>
<keyword evidence="1" id="KW-0472">Membrane</keyword>
<gene>
    <name evidence="2" type="ORF">SDRG_11409</name>
</gene>
<protein>
    <recommendedName>
        <fullName evidence="4">Transmembrane protein</fullName>
    </recommendedName>
</protein>
<keyword evidence="1" id="KW-0812">Transmembrane</keyword>
<dbReference type="AlphaFoldDB" id="T0Q8J1"/>
<feature type="transmembrane region" description="Helical" evidence="1">
    <location>
        <begin position="334"/>
        <end position="360"/>
    </location>
</feature>
<reference evidence="2 3" key="1">
    <citation type="submission" date="2012-04" db="EMBL/GenBank/DDBJ databases">
        <title>The Genome Sequence of Saprolegnia declina VS20.</title>
        <authorList>
            <consortium name="The Broad Institute Genome Sequencing Platform"/>
            <person name="Russ C."/>
            <person name="Nusbaum C."/>
            <person name="Tyler B."/>
            <person name="van West P."/>
            <person name="Dieguez-Uribeondo J."/>
            <person name="de Bruijn I."/>
            <person name="Tripathy S."/>
            <person name="Jiang R."/>
            <person name="Young S.K."/>
            <person name="Zeng Q."/>
            <person name="Gargeya S."/>
            <person name="Fitzgerald M."/>
            <person name="Haas B."/>
            <person name="Abouelleil A."/>
            <person name="Alvarado L."/>
            <person name="Arachchi H.M."/>
            <person name="Berlin A."/>
            <person name="Chapman S.B."/>
            <person name="Goldberg J."/>
            <person name="Griggs A."/>
            <person name="Gujja S."/>
            <person name="Hansen M."/>
            <person name="Howarth C."/>
            <person name="Imamovic A."/>
            <person name="Larimer J."/>
            <person name="McCowen C."/>
            <person name="Montmayeur A."/>
            <person name="Murphy C."/>
            <person name="Neiman D."/>
            <person name="Pearson M."/>
            <person name="Priest M."/>
            <person name="Roberts A."/>
            <person name="Saif S."/>
            <person name="Shea T."/>
            <person name="Sisk P."/>
            <person name="Sykes S."/>
            <person name="Wortman J."/>
            <person name="Nusbaum C."/>
            <person name="Birren B."/>
        </authorList>
    </citation>
    <scope>NUCLEOTIDE SEQUENCE [LARGE SCALE GENOMIC DNA]</scope>
    <source>
        <strain evidence="2 3">VS20</strain>
    </source>
</reference>
<dbReference type="InParanoid" id="T0Q8J1"/>
<feature type="transmembrane region" description="Helical" evidence="1">
    <location>
        <begin position="380"/>
        <end position="404"/>
    </location>
</feature>
<keyword evidence="1" id="KW-1133">Transmembrane helix</keyword>
<accession>T0Q8J1</accession>
<keyword evidence="3" id="KW-1185">Reference proteome</keyword>